<protein>
    <submittedName>
        <fullName evidence="2">Uncharacterized protein</fullName>
    </submittedName>
</protein>
<dbReference type="AlphaFoldDB" id="A0A914EM82"/>
<organism evidence="1 2">
    <name type="scientific">Acrobeloides nanus</name>
    <dbReference type="NCBI Taxonomy" id="290746"/>
    <lineage>
        <taxon>Eukaryota</taxon>
        <taxon>Metazoa</taxon>
        <taxon>Ecdysozoa</taxon>
        <taxon>Nematoda</taxon>
        <taxon>Chromadorea</taxon>
        <taxon>Rhabditida</taxon>
        <taxon>Tylenchina</taxon>
        <taxon>Cephalobomorpha</taxon>
        <taxon>Cephaloboidea</taxon>
        <taxon>Cephalobidae</taxon>
        <taxon>Acrobeloides</taxon>
    </lineage>
</organism>
<accession>A0A914EM82</accession>
<evidence type="ECO:0000313" key="1">
    <source>
        <dbReference type="Proteomes" id="UP000887540"/>
    </source>
</evidence>
<dbReference type="Proteomes" id="UP000887540">
    <property type="component" value="Unplaced"/>
</dbReference>
<dbReference type="WBParaSite" id="ACRNAN_scaffold8718.g15282.t2">
    <property type="protein sequence ID" value="ACRNAN_scaffold8718.g15282.t2"/>
    <property type="gene ID" value="ACRNAN_scaffold8718.g15282"/>
</dbReference>
<reference evidence="2" key="1">
    <citation type="submission" date="2022-11" db="UniProtKB">
        <authorList>
            <consortium name="WormBaseParasite"/>
        </authorList>
    </citation>
    <scope>IDENTIFICATION</scope>
</reference>
<sequence length="86" mass="9708">MSGGSSNQEGNVRWQQSLRKKCQVAAVIQKEMSGGSSNQGMNLYTFYDIANLYSQRFSERNVRWQQSLRRKCQVAAVIKKEMSGAA</sequence>
<name>A0A914EM82_9BILA</name>
<proteinExistence type="predicted"/>
<keyword evidence="1" id="KW-1185">Reference proteome</keyword>
<evidence type="ECO:0000313" key="2">
    <source>
        <dbReference type="WBParaSite" id="ACRNAN_scaffold8718.g15282.t2"/>
    </source>
</evidence>